<accession>A0ABR2XUT6</accession>
<dbReference type="Proteomes" id="UP001465668">
    <property type="component" value="Unassembled WGS sequence"/>
</dbReference>
<name>A0ABR2XUT6_9PEZI</name>
<keyword evidence="3" id="KW-1185">Reference proteome</keyword>
<sequence length="252" mass="26946">MCGLQKATQDDPSLLPSRASDTRPAPRYEPSPLTNEEPRHPPRKFRALAYISNAIDSSTTSKGFSFALTNAMNKRIAKLVKTDSTKTWQLPLWGAATTASLAGQGRSLSDADRKLGGCLVNRQSHDELVGLGAASVTFSYSLIMVSKGYPVHVSCVTATAIAPQPVISHPDVAIALAAQADQATLHISGRSAPSSTTGSQVAMMLLTDCDDQASSLEDSYWGLTLEIPCSRLERDRYTTTRFLAISSDGDSI</sequence>
<evidence type="ECO:0000256" key="1">
    <source>
        <dbReference type="SAM" id="MobiDB-lite"/>
    </source>
</evidence>
<evidence type="ECO:0000313" key="2">
    <source>
        <dbReference type="EMBL" id="KAK9777371.1"/>
    </source>
</evidence>
<evidence type="ECO:0000313" key="3">
    <source>
        <dbReference type="Proteomes" id="UP001465668"/>
    </source>
</evidence>
<dbReference type="EMBL" id="JARVKM010000022">
    <property type="protein sequence ID" value="KAK9777371.1"/>
    <property type="molecule type" value="Genomic_DNA"/>
</dbReference>
<gene>
    <name evidence="2" type="ORF">SCAR479_06100</name>
</gene>
<organism evidence="2 3">
    <name type="scientific">Seiridium cardinale</name>
    <dbReference type="NCBI Taxonomy" id="138064"/>
    <lineage>
        <taxon>Eukaryota</taxon>
        <taxon>Fungi</taxon>
        <taxon>Dikarya</taxon>
        <taxon>Ascomycota</taxon>
        <taxon>Pezizomycotina</taxon>
        <taxon>Sordariomycetes</taxon>
        <taxon>Xylariomycetidae</taxon>
        <taxon>Amphisphaeriales</taxon>
        <taxon>Sporocadaceae</taxon>
        <taxon>Seiridium</taxon>
    </lineage>
</organism>
<reference evidence="2 3" key="1">
    <citation type="submission" date="2024-02" db="EMBL/GenBank/DDBJ databases">
        <title>First draft genome assembly of two strains of Seiridium cardinale.</title>
        <authorList>
            <person name="Emiliani G."/>
            <person name="Scali E."/>
        </authorList>
    </citation>
    <scope>NUCLEOTIDE SEQUENCE [LARGE SCALE GENOMIC DNA]</scope>
    <source>
        <strain evidence="2 3">BM-138-000479</strain>
    </source>
</reference>
<proteinExistence type="predicted"/>
<protein>
    <submittedName>
        <fullName evidence="2">Uncharacterized protein</fullName>
    </submittedName>
</protein>
<comment type="caution">
    <text evidence="2">The sequence shown here is derived from an EMBL/GenBank/DDBJ whole genome shotgun (WGS) entry which is preliminary data.</text>
</comment>
<feature type="region of interest" description="Disordered" evidence="1">
    <location>
        <begin position="1"/>
        <end position="42"/>
    </location>
</feature>
<feature type="compositionally biased region" description="Polar residues" evidence="1">
    <location>
        <begin position="1"/>
        <end position="11"/>
    </location>
</feature>